<accession>A0A0D5YSN0</accession>
<protein>
    <submittedName>
        <fullName evidence="1">Uncharacterized protein</fullName>
    </submittedName>
</protein>
<evidence type="ECO:0000313" key="1">
    <source>
        <dbReference type="EMBL" id="AKA34873.1"/>
    </source>
</evidence>
<dbReference type="EMBL" id="CP011071">
    <property type="protein sequence ID" value="AKA34873.1"/>
    <property type="molecule type" value="Genomic_DNA"/>
</dbReference>
<dbReference type="HOGENOM" id="CLU_2343627_0_0_10"/>
<organism evidence="1 2">
    <name type="scientific">Flagellimonas lutaonensis</name>
    <dbReference type="NCBI Taxonomy" id="516051"/>
    <lineage>
        <taxon>Bacteria</taxon>
        <taxon>Pseudomonadati</taxon>
        <taxon>Bacteroidota</taxon>
        <taxon>Flavobacteriia</taxon>
        <taxon>Flavobacteriales</taxon>
        <taxon>Flavobacteriaceae</taxon>
        <taxon>Flagellimonas</taxon>
    </lineage>
</organism>
<proteinExistence type="predicted"/>
<gene>
    <name evidence="1" type="ORF">VC82_1238</name>
</gene>
<evidence type="ECO:0000313" key="2">
    <source>
        <dbReference type="Proteomes" id="UP000032726"/>
    </source>
</evidence>
<reference evidence="1 2" key="1">
    <citation type="submission" date="2015-03" db="EMBL/GenBank/DDBJ databases">
        <title>Complete genome sequence of Muricauda lutaonensis CC-HSB-11T, isolated from a coastal hot spring.</title>
        <authorList>
            <person name="Kim K.M."/>
        </authorList>
    </citation>
    <scope>NUCLEOTIDE SEQUENCE [LARGE SCALE GENOMIC DNA]</scope>
    <source>
        <strain evidence="1 2">CC-HSB-11</strain>
    </source>
</reference>
<dbReference type="AlphaFoldDB" id="A0A0D5YSN0"/>
<dbReference type="RefSeq" id="WP_045801586.1">
    <property type="nucleotide sequence ID" value="NZ_CP011071.1"/>
</dbReference>
<keyword evidence="2" id="KW-1185">Reference proteome</keyword>
<dbReference type="STRING" id="516051.VC82_1238"/>
<name>A0A0D5YSN0_9FLAO</name>
<dbReference type="KEGG" id="mlt:VC82_1238"/>
<sequence length="97" mass="11309">MRRYIAIYFSILLLASIGVPSIAHMVGDEMNIGFFNSPEEEENQTAYERIFREHFSEYALSTYIWDNSKDDSKIRTLDFIKVQKGFFDHITPPPKAV</sequence>
<dbReference type="Proteomes" id="UP000032726">
    <property type="component" value="Chromosome"/>
</dbReference>